<comment type="similarity">
    <text evidence="2">Belongs to the secreted frizzled-related protein (sFRP) family.</text>
</comment>
<dbReference type="FunFam" id="1.10.2000.10:FF:000001">
    <property type="entry name" value="secreted frizzled-related protein 2"/>
    <property type="match status" value="1"/>
</dbReference>
<keyword evidence="14" id="KW-1185">Reference proteome</keyword>
<protein>
    <submittedName>
        <fullName evidence="13">Secreted frizzled-related protein 2-like</fullName>
    </submittedName>
</protein>
<dbReference type="Gene3D" id="1.10.2000.10">
    <property type="entry name" value="Frizzled cysteine-rich domain"/>
    <property type="match status" value="1"/>
</dbReference>
<dbReference type="SUPFAM" id="SSF63501">
    <property type="entry name" value="Frizzled cysteine-rich domain"/>
    <property type="match status" value="1"/>
</dbReference>
<comment type="caution">
    <text evidence="9">Lacks conserved residue(s) required for the propagation of feature annotation.</text>
</comment>
<dbReference type="PROSITE" id="PS50189">
    <property type="entry name" value="NTR"/>
    <property type="match status" value="1"/>
</dbReference>
<dbReference type="PANTHER" id="PTHR11309:SF149">
    <property type="entry name" value="SECRETED FRIZZLED-RELATED PROTEIN 2-LIKE"/>
    <property type="match status" value="1"/>
</dbReference>
<comment type="subcellular location">
    <subcellularLocation>
        <location evidence="1">Secreted</location>
    </subcellularLocation>
</comment>
<evidence type="ECO:0000256" key="10">
    <source>
        <dbReference type="SAM" id="SignalP"/>
    </source>
</evidence>
<dbReference type="GO" id="GO:0030154">
    <property type="term" value="P:cell differentiation"/>
    <property type="evidence" value="ECO:0007669"/>
    <property type="project" value="UniProtKB-KW"/>
</dbReference>
<keyword evidence="7" id="KW-0221">Differentiation</keyword>
<dbReference type="SUPFAM" id="SSF50242">
    <property type="entry name" value="TIMP-like"/>
    <property type="match status" value="1"/>
</dbReference>
<evidence type="ECO:0000259" key="11">
    <source>
        <dbReference type="PROSITE" id="PS50038"/>
    </source>
</evidence>
<dbReference type="PROSITE" id="PS50038">
    <property type="entry name" value="FZ"/>
    <property type="match status" value="1"/>
</dbReference>
<reference evidence="13" key="2">
    <citation type="submission" date="2025-08" db="UniProtKB">
        <authorList>
            <consortium name="Ensembl"/>
        </authorList>
    </citation>
    <scope>IDENTIFICATION</scope>
</reference>
<dbReference type="InterPro" id="IPR008993">
    <property type="entry name" value="TIMP-like_OB-fold"/>
</dbReference>
<evidence type="ECO:0000256" key="7">
    <source>
        <dbReference type="ARBA" id="ARBA00022782"/>
    </source>
</evidence>
<evidence type="ECO:0000259" key="12">
    <source>
        <dbReference type="PROSITE" id="PS50189"/>
    </source>
</evidence>
<reference evidence="13" key="1">
    <citation type="submission" date="2021-06" db="EMBL/GenBank/DDBJ databases">
        <authorList>
            <consortium name="Wellcome Sanger Institute Data Sharing"/>
        </authorList>
    </citation>
    <scope>NUCLEOTIDE SEQUENCE [LARGE SCALE GENOMIC DNA]</scope>
</reference>
<reference evidence="13" key="3">
    <citation type="submission" date="2025-09" db="UniProtKB">
        <authorList>
            <consortium name="Ensembl"/>
        </authorList>
    </citation>
    <scope>IDENTIFICATION</scope>
</reference>
<dbReference type="InterPro" id="IPR001134">
    <property type="entry name" value="Netrin_domain"/>
</dbReference>
<feature type="disulfide bond" evidence="9">
    <location>
        <begin position="116"/>
        <end position="140"/>
    </location>
</feature>
<feature type="chain" id="PRO_5034399119" evidence="10">
    <location>
        <begin position="22"/>
        <end position="298"/>
    </location>
</feature>
<keyword evidence="8 9" id="KW-1015">Disulfide bond</keyword>
<dbReference type="GO" id="GO:0017147">
    <property type="term" value="F:Wnt-protein binding"/>
    <property type="evidence" value="ECO:0007669"/>
    <property type="project" value="TreeGrafter"/>
</dbReference>
<dbReference type="GO" id="GO:0005615">
    <property type="term" value="C:extracellular space"/>
    <property type="evidence" value="ECO:0007669"/>
    <property type="project" value="TreeGrafter"/>
</dbReference>
<evidence type="ECO:0000256" key="8">
    <source>
        <dbReference type="ARBA" id="ARBA00023157"/>
    </source>
</evidence>
<dbReference type="GO" id="GO:0035567">
    <property type="term" value="P:non-canonical Wnt signaling pathway"/>
    <property type="evidence" value="ECO:0007669"/>
    <property type="project" value="TreeGrafter"/>
</dbReference>
<feature type="disulfide bond" evidence="9">
    <location>
        <begin position="48"/>
        <end position="94"/>
    </location>
</feature>
<evidence type="ECO:0000256" key="6">
    <source>
        <dbReference type="ARBA" id="ARBA00022729"/>
    </source>
</evidence>
<dbReference type="InterPro" id="IPR020067">
    <property type="entry name" value="Frizzled_dom"/>
</dbReference>
<keyword evidence="4" id="KW-0964">Secreted</keyword>
<dbReference type="SMART" id="SM00063">
    <property type="entry name" value="FRI"/>
    <property type="match status" value="1"/>
</dbReference>
<evidence type="ECO:0000256" key="4">
    <source>
        <dbReference type="ARBA" id="ARBA00022525"/>
    </source>
</evidence>
<dbReference type="Ensembl" id="ENSECRT00000007421.1">
    <property type="protein sequence ID" value="ENSECRP00000007302.1"/>
    <property type="gene ID" value="ENSECRG00000004886.1"/>
</dbReference>
<evidence type="ECO:0000256" key="2">
    <source>
        <dbReference type="ARBA" id="ARBA00010054"/>
    </source>
</evidence>
<dbReference type="GeneTree" id="ENSGT00940000156432"/>
<dbReference type="InterPro" id="IPR036790">
    <property type="entry name" value="Frizzled_dom_sf"/>
</dbReference>
<dbReference type="Proteomes" id="UP000694620">
    <property type="component" value="Chromosome 4"/>
</dbReference>
<dbReference type="AlphaFoldDB" id="A0A8C4X605"/>
<evidence type="ECO:0000256" key="3">
    <source>
        <dbReference type="ARBA" id="ARBA00022473"/>
    </source>
</evidence>
<feature type="signal peptide" evidence="10">
    <location>
        <begin position="1"/>
        <end position="21"/>
    </location>
</feature>
<dbReference type="Pfam" id="PF01392">
    <property type="entry name" value="Fz"/>
    <property type="match status" value="1"/>
</dbReference>
<keyword evidence="6 10" id="KW-0732">Signal</keyword>
<evidence type="ECO:0000256" key="5">
    <source>
        <dbReference type="ARBA" id="ARBA00022687"/>
    </source>
</evidence>
<evidence type="ECO:0000313" key="13">
    <source>
        <dbReference type="Ensembl" id="ENSECRP00000007302.1"/>
    </source>
</evidence>
<feature type="domain" description="NTR" evidence="12">
    <location>
        <begin position="174"/>
        <end position="298"/>
    </location>
</feature>
<sequence>MDLLPLRVSLVLLLWTLSAVASTFPFAVSYYSPKRPACRAIPSTMALCHDVGYTEMRLPNLLGHDTLKEAQHQASSWVPLVSKRCHKDTKRFLCSLFAPVCLVEFVEPLPPCRSLCEVVRDGCVPVMSAFGFPWPEMFNCSQFPPGNEMCIPGTTMGSKGMDDKLDEHAKMPRCDACRPFGDVEKEMQQNFCQHDFMVKLKVKESHINGGNRKVVPEGPSHVILKRLNRVEEEEINRKAFLLPKGATCTCGELLEPSTTLLALGRRAGNKLLLNRIMGWHTGDGELKRILQGVRKLQC</sequence>
<dbReference type="GO" id="GO:0060070">
    <property type="term" value="P:canonical Wnt signaling pathway"/>
    <property type="evidence" value="ECO:0007669"/>
    <property type="project" value="TreeGrafter"/>
</dbReference>
<evidence type="ECO:0000256" key="1">
    <source>
        <dbReference type="ARBA" id="ARBA00004613"/>
    </source>
</evidence>
<keyword evidence="5" id="KW-0879">Wnt signaling pathway</keyword>
<feature type="disulfide bond" evidence="9">
    <location>
        <begin position="85"/>
        <end position="123"/>
    </location>
</feature>
<dbReference type="InterPro" id="IPR015526">
    <property type="entry name" value="Frizzled/SFRP"/>
</dbReference>
<dbReference type="PANTHER" id="PTHR11309">
    <property type="entry name" value="FRIZZLED"/>
    <property type="match status" value="1"/>
</dbReference>
<keyword evidence="3" id="KW-0217">Developmental protein</keyword>
<evidence type="ECO:0000313" key="14">
    <source>
        <dbReference type="Proteomes" id="UP000694620"/>
    </source>
</evidence>
<accession>A0A8C4X605</accession>
<proteinExistence type="inferred from homology"/>
<organism evidence="13 14">
    <name type="scientific">Erpetoichthys calabaricus</name>
    <name type="common">Rope fish</name>
    <name type="synonym">Calamoichthys calabaricus</name>
    <dbReference type="NCBI Taxonomy" id="27687"/>
    <lineage>
        <taxon>Eukaryota</taxon>
        <taxon>Metazoa</taxon>
        <taxon>Chordata</taxon>
        <taxon>Craniata</taxon>
        <taxon>Vertebrata</taxon>
        <taxon>Euteleostomi</taxon>
        <taxon>Actinopterygii</taxon>
        <taxon>Polypteriformes</taxon>
        <taxon>Polypteridae</taxon>
        <taxon>Erpetoichthys</taxon>
    </lineage>
</organism>
<feature type="domain" description="FZ" evidence="11">
    <location>
        <begin position="33"/>
        <end position="153"/>
    </location>
</feature>
<name>A0A8C4X605_ERPCA</name>
<evidence type="ECO:0000256" key="9">
    <source>
        <dbReference type="PROSITE-ProRule" id="PRU00090"/>
    </source>
</evidence>